<accession>A0A8C1SS69</accession>
<dbReference type="Gene3D" id="3.30.40.10">
    <property type="entry name" value="Zinc/RING finger domain, C3HC4 (zinc finger)"/>
    <property type="match status" value="1"/>
</dbReference>
<dbReference type="Proteomes" id="UP000694700">
    <property type="component" value="Unplaced"/>
</dbReference>
<reference evidence="7" key="1">
    <citation type="submission" date="2025-08" db="UniProtKB">
        <authorList>
            <consortium name="Ensembl"/>
        </authorList>
    </citation>
    <scope>IDENTIFICATION</scope>
</reference>
<protein>
    <submittedName>
        <fullName evidence="7">Tripartite motif containing 110</fullName>
    </submittedName>
</protein>
<dbReference type="Pfam" id="PF13445">
    <property type="entry name" value="zf-RING_UBOX"/>
    <property type="match status" value="1"/>
</dbReference>
<dbReference type="Gene3D" id="3.30.160.60">
    <property type="entry name" value="Classic Zinc Finger"/>
    <property type="match status" value="1"/>
</dbReference>
<dbReference type="InterPro" id="IPR051051">
    <property type="entry name" value="E3_ubiq-ligase_TRIM/RNF"/>
</dbReference>
<dbReference type="PROSITE" id="PS50119">
    <property type="entry name" value="ZF_BBOX"/>
    <property type="match status" value="1"/>
</dbReference>
<evidence type="ECO:0000313" key="7">
    <source>
        <dbReference type="Ensembl" id="ENSCCRP00015012262.1"/>
    </source>
</evidence>
<evidence type="ECO:0000256" key="2">
    <source>
        <dbReference type="ARBA" id="ARBA00022771"/>
    </source>
</evidence>
<proteinExistence type="predicted"/>
<dbReference type="SUPFAM" id="SSF57845">
    <property type="entry name" value="B-box zinc-binding domain"/>
    <property type="match status" value="1"/>
</dbReference>
<evidence type="ECO:0000313" key="8">
    <source>
        <dbReference type="Proteomes" id="UP000694700"/>
    </source>
</evidence>
<evidence type="ECO:0000256" key="4">
    <source>
        <dbReference type="PROSITE-ProRule" id="PRU00024"/>
    </source>
</evidence>
<sequence>MLLNLIYLNKSSVLTQRSLKAAMGSMEEEHTCSMCRDLFGQAHPFPCGHSFCLACAQESWSQSASCGKRRFVCPQCLEEQGVVVCDCCPEDKGDEAQAAVKTCLRCEISLCEQHLQPHLLRPAYSTHLLVEPLMDVSHRRCPAHWEIFRYYCMDDREYVCPDCILEGRHAQHQVNGVRKVEEEYKVKLQSLFEKAEEKVKQGEMILQEHQKACHSIIEDSSVSDVSQVLQMGSALQAQVGRLVSAVINITEQERQQAMERVQKDCSRVRKDLNQTESIHRFLGSLLDESDPFLLIWDDGRSQLTSVHTTSAQHG</sequence>
<feature type="domain" description="B box-type" evidence="6">
    <location>
        <begin position="136"/>
        <end position="177"/>
    </location>
</feature>
<evidence type="ECO:0000256" key="1">
    <source>
        <dbReference type="ARBA" id="ARBA00022723"/>
    </source>
</evidence>
<dbReference type="InterPro" id="IPR013083">
    <property type="entry name" value="Znf_RING/FYVE/PHD"/>
</dbReference>
<organism evidence="7 8">
    <name type="scientific">Cyprinus carpio</name>
    <name type="common">Common carp</name>
    <dbReference type="NCBI Taxonomy" id="7962"/>
    <lineage>
        <taxon>Eukaryota</taxon>
        <taxon>Metazoa</taxon>
        <taxon>Chordata</taxon>
        <taxon>Craniata</taxon>
        <taxon>Vertebrata</taxon>
        <taxon>Euteleostomi</taxon>
        <taxon>Actinopterygii</taxon>
        <taxon>Neopterygii</taxon>
        <taxon>Teleostei</taxon>
        <taxon>Ostariophysi</taxon>
        <taxon>Cypriniformes</taxon>
        <taxon>Cyprinidae</taxon>
        <taxon>Cyprininae</taxon>
        <taxon>Cyprinus</taxon>
    </lineage>
</organism>
<dbReference type="SMART" id="SM00184">
    <property type="entry name" value="RING"/>
    <property type="match status" value="1"/>
</dbReference>
<dbReference type="Pfam" id="PF00643">
    <property type="entry name" value="zf-B_box"/>
    <property type="match status" value="1"/>
</dbReference>
<dbReference type="GO" id="GO:0008270">
    <property type="term" value="F:zinc ion binding"/>
    <property type="evidence" value="ECO:0007669"/>
    <property type="project" value="UniProtKB-KW"/>
</dbReference>
<dbReference type="SUPFAM" id="SSF57850">
    <property type="entry name" value="RING/U-box"/>
    <property type="match status" value="1"/>
</dbReference>
<keyword evidence="3" id="KW-0862">Zinc</keyword>
<keyword evidence="1" id="KW-0479">Metal-binding</keyword>
<dbReference type="InterPro" id="IPR027370">
    <property type="entry name" value="Znf-RING_euk"/>
</dbReference>
<name>A0A8C1SS69_CYPCA</name>
<dbReference type="InterPro" id="IPR017907">
    <property type="entry name" value="Znf_RING_CS"/>
</dbReference>
<dbReference type="AlphaFoldDB" id="A0A8C1SS69"/>
<dbReference type="PANTHER" id="PTHR25465:SF73">
    <property type="entry name" value="E3 UBIQUITIN_ISG15 LIGASE TRIM25 ISOFORM X1"/>
    <property type="match status" value="1"/>
</dbReference>
<evidence type="ECO:0000256" key="3">
    <source>
        <dbReference type="ARBA" id="ARBA00022833"/>
    </source>
</evidence>
<feature type="domain" description="RING-type" evidence="5">
    <location>
        <begin position="32"/>
        <end position="76"/>
    </location>
</feature>
<dbReference type="PANTHER" id="PTHR25465">
    <property type="entry name" value="B-BOX DOMAIN CONTAINING"/>
    <property type="match status" value="1"/>
</dbReference>
<dbReference type="InterPro" id="IPR001841">
    <property type="entry name" value="Znf_RING"/>
</dbReference>
<dbReference type="PROSITE" id="PS00518">
    <property type="entry name" value="ZF_RING_1"/>
    <property type="match status" value="1"/>
</dbReference>
<evidence type="ECO:0000259" key="5">
    <source>
        <dbReference type="PROSITE" id="PS50089"/>
    </source>
</evidence>
<evidence type="ECO:0000259" key="6">
    <source>
        <dbReference type="PROSITE" id="PS50119"/>
    </source>
</evidence>
<keyword evidence="2 4" id="KW-0863">Zinc-finger</keyword>
<dbReference type="Ensembl" id="ENSCCRT00015012708.1">
    <property type="protein sequence ID" value="ENSCCRP00015012262.1"/>
    <property type="gene ID" value="ENSCCRG00015005669.1"/>
</dbReference>
<dbReference type="InterPro" id="IPR000315">
    <property type="entry name" value="Znf_B-box"/>
</dbReference>
<dbReference type="PROSITE" id="PS50089">
    <property type="entry name" value="ZF_RING_2"/>
    <property type="match status" value="1"/>
</dbReference>